<dbReference type="CTD" id="5420"/>
<keyword evidence="17" id="KW-0325">Glycoprotein</keyword>
<keyword evidence="13" id="KW-0732">Signal</keyword>
<feature type="compositionally biased region" description="Polar residues" evidence="20">
    <location>
        <begin position="415"/>
        <end position="466"/>
    </location>
</feature>
<feature type="compositionally biased region" description="Low complexity" evidence="20">
    <location>
        <begin position="372"/>
        <end position="407"/>
    </location>
</feature>
<feature type="compositionally biased region" description="Low complexity" evidence="20">
    <location>
        <begin position="191"/>
        <end position="206"/>
    </location>
</feature>
<dbReference type="Pfam" id="PF06365">
    <property type="entry name" value="CD34_antigen"/>
    <property type="match status" value="1"/>
</dbReference>
<comment type="similarity">
    <text evidence="9">Belongs to the podocalyxin family.</text>
</comment>
<evidence type="ECO:0000256" key="17">
    <source>
        <dbReference type="ARBA" id="ARBA00023180"/>
    </source>
</evidence>
<evidence type="ECO:0000256" key="6">
    <source>
        <dbReference type="ARBA" id="ARBA00004479"/>
    </source>
</evidence>
<dbReference type="Proteomes" id="UP000886700">
    <property type="component" value="Unplaced"/>
</dbReference>
<feature type="compositionally biased region" description="Polar residues" evidence="20">
    <location>
        <begin position="287"/>
        <end position="302"/>
    </location>
</feature>
<dbReference type="GO" id="GO:0045121">
    <property type="term" value="C:membrane raft"/>
    <property type="evidence" value="ECO:0007669"/>
    <property type="project" value="UniProtKB-SubCell"/>
</dbReference>
<evidence type="ECO:0000256" key="5">
    <source>
        <dbReference type="ARBA" id="ARBA00004466"/>
    </source>
</evidence>
<evidence type="ECO:0000256" key="18">
    <source>
        <dbReference type="ARBA" id="ARBA00023273"/>
    </source>
</evidence>
<evidence type="ECO:0000256" key="2">
    <source>
        <dbReference type="ARBA" id="ARBA00004105"/>
    </source>
</evidence>
<dbReference type="PANTHER" id="PTHR12067:SF5">
    <property type="entry name" value="PODOCALYXIN"/>
    <property type="match status" value="1"/>
</dbReference>
<evidence type="ECO:0000256" key="11">
    <source>
        <dbReference type="ARBA" id="ARBA00022475"/>
    </source>
</evidence>
<dbReference type="InterPro" id="IPR013836">
    <property type="entry name" value="CD34/Podocalyxin"/>
</dbReference>
<evidence type="ECO:0000256" key="12">
    <source>
        <dbReference type="ARBA" id="ARBA00022692"/>
    </source>
</evidence>
<dbReference type="GO" id="GO:0022408">
    <property type="term" value="P:negative regulation of cell-cell adhesion"/>
    <property type="evidence" value="ECO:0007669"/>
    <property type="project" value="TreeGrafter"/>
</dbReference>
<dbReference type="GeneID" id="101838906"/>
<evidence type="ECO:0000256" key="20">
    <source>
        <dbReference type="SAM" id="MobiDB-lite"/>
    </source>
</evidence>
<dbReference type="AlphaFoldDB" id="A0A1U8CYQ4"/>
<feature type="compositionally biased region" description="Low complexity" evidence="20">
    <location>
        <begin position="224"/>
        <end position="238"/>
    </location>
</feature>
<accession>A0A1U8CYQ4</accession>
<dbReference type="PANTHER" id="PTHR12067">
    <property type="entry name" value="PODOCALYXIN"/>
    <property type="match status" value="1"/>
</dbReference>
<evidence type="ECO:0000256" key="19">
    <source>
        <dbReference type="ARBA" id="ARBA00031141"/>
    </source>
</evidence>
<evidence type="ECO:0000256" key="21">
    <source>
        <dbReference type="SAM" id="Phobius"/>
    </source>
</evidence>
<keyword evidence="14" id="KW-0130">Cell adhesion</keyword>
<feature type="compositionally biased region" description="Polar residues" evidence="20">
    <location>
        <begin position="360"/>
        <end position="371"/>
    </location>
</feature>
<protein>
    <recommendedName>
        <fullName evidence="10">Podocalyxin</fullName>
    </recommendedName>
    <alternativeName>
        <fullName evidence="19">Podocalyxin-like protein 1</fullName>
    </alternativeName>
</protein>
<feature type="compositionally biased region" description="Polar residues" evidence="20">
    <location>
        <begin position="328"/>
        <end position="337"/>
    </location>
</feature>
<evidence type="ECO:0000256" key="4">
    <source>
        <dbReference type="ARBA" id="ARBA00004285"/>
    </source>
</evidence>
<dbReference type="STRING" id="10036.ENSMAUP00000015426"/>
<dbReference type="GO" id="GO:0007155">
    <property type="term" value="P:cell adhesion"/>
    <property type="evidence" value="ECO:0007669"/>
    <property type="project" value="UniProtKB-KW"/>
</dbReference>
<keyword evidence="16 21" id="KW-0472">Membrane</keyword>
<feature type="compositionally biased region" description="Polar residues" evidence="20">
    <location>
        <begin position="207"/>
        <end position="216"/>
    </location>
</feature>
<evidence type="ECO:0000313" key="22">
    <source>
        <dbReference type="Proteomes" id="UP000886700"/>
    </source>
</evidence>
<dbReference type="GO" id="GO:0032534">
    <property type="term" value="P:regulation of microvillus assembly"/>
    <property type="evidence" value="ECO:0007669"/>
    <property type="project" value="TreeGrafter"/>
</dbReference>
<keyword evidence="15 21" id="KW-1133">Transmembrane helix</keyword>
<evidence type="ECO:0000256" key="8">
    <source>
        <dbReference type="ARBA" id="ARBA00004510"/>
    </source>
</evidence>
<dbReference type="OrthoDB" id="9948358at2759"/>
<keyword evidence="22" id="KW-1185">Reference proteome</keyword>
<evidence type="ECO:0000256" key="13">
    <source>
        <dbReference type="ARBA" id="ARBA00022729"/>
    </source>
</evidence>
<name>A0A1U8CYQ4_MESAU</name>
<gene>
    <name evidence="23" type="primary">Podxl</name>
</gene>
<dbReference type="GO" id="GO:0033634">
    <property type="term" value="P:positive regulation of cell-cell adhesion mediated by integrin"/>
    <property type="evidence" value="ECO:0007669"/>
    <property type="project" value="TreeGrafter"/>
</dbReference>
<comment type="function">
    <text evidence="1">Involved in the regulation of both adhesion and cell morphology and cancer progression. Functions as an anti-adhesive molecule that maintains an open filtration pathway between neighboring foot processes in the podocyte by charge repulsion. Acts as a pro-adhesive molecule, enhancing the adherence of cells to immobilized ligands, increasing the rate of migration and cell-cell contacts in an integrin-dependent manner. Induces the formation of apical actin-dependent microvilli. Involved in the formation of a preapical plasma membrane subdomain to set up initial epithelial polarization and the apical lumen formation during renal tubulogenesis. Plays a role in cancer development and aggressiveness by inducing cell migration and invasion through its interaction with the actin-binding protein EZR. Affects EZR-dependent signaling events, leading to increased activities of the MAPK and PI3K pathways in cancer cells.</text>
</comment>
<keyword evidence="12 21" id="KW-0812">Transmembrane</keyword>
<evidence type="ECO:0000256" key="3">
    <source>
        <dbReference type="ARBA" id="ARBA00004221"/>
    </source>
</evidence>
<feature type="compositionally biased region" description="Polar residues" evidence="20">
    <location>
        <begin position="239"/>
        <end position="271"/>
    </location>
</feature>
<dbReference type="GO" id="GO:0031528">
    <property type="term" value="C:microvillus membrane"/>
    <property type="evidence" value="ECO:0007669"/>
    <property type="project" value="TreeGrafter"/>
</dbReference>
<evidence type="ECO:0000256" key="7">
    <source>
        <dbReference type="ARBA" id="ARBA00004486"/>
    </source>
</evidence>
<feature type="compositionally biased region" description="Pro residues" evidence="20">
    <location>
        <begin position="148"/>
        <end position="157"/>
    </location>
</feature>
<keyword evidence="18" id="KW-0966">Cell projection</keyword>
<dbReference type="GO" id="GO:0016477">
    <property type="term" value="P:cell migration"/>
    <property type="evidence" value="ECO:0007669"/>
    <property type="project" value="InterPro"/>
</dbReference>
<evidence type="ECO:0000256" key="10">
    <source>
        <dbReference type="ARBA" id="ARBA00017371"/>
    </source>
</evidence>
<keyword evidence="11" id="KW-1003">Cell membrane</keyword>
<evidence type="ECO:0000256" key="14">
    <source>
        <dbReference type="ARBA" id="ARBA00022889"/>
    </source>
</evidence>
<organism evidence="22 23">
    <name type="scientific">Mesocricetus auratus</name>
    <name type="common">Golden hamster</name>
    <dbReference type="NCBI Taxonomy" id="10036"/>
    <lineage>
        <taxon>Eukaryota</taxon>
        <taxon>Metazoa</taxon>
        <taxon>Chordata</taxon>
        <taxon>Craniata</taxon>
        <taxon>Vertebrata</taxon>
        <taxon>Euteleostomi</taxon>
        <taxon>Mammalia</taxon>
        <taxon>Eutheria</taxon>
        <taxon>Euarchontoglires</taxon>
        <taxon>Glires</taxon>
        <taxon>Rodentia</taxon>
        <taxon>Myomorpha</taxon>
        <taxon>Muroidea</taxon>
        <taxon>Cricetidae</taxon>
        <taxon>Cricetinae</taxon>
        <taxon>Mesocricetus</taxon>
    </lineage>
</organism>
<proteinExistence type="inferred from homology"/>
<evidence type="ECO:0000256" key="9">
    <source>
        <dbReference type="ARBA" id="ARBA00007029"/>
    </source>
</evidence>
<dbReference type="KEGG" id="maua:101838906"/>
<dbReference type="GO" id="GO:0030027">
    <property type="term" value="C:lamellipodium"/>
    <property type="evidence" value="ECO:0007669"/>
    <property type="project" value="UniProtKB-SubCell"/>
</dbReference>
<feature type="compositionally biased region" description="Low complexity" evidence="20">
    <location>
        <begin position="342"/>
        <end position="359"/>
    </location>
</feature>
<evidence type="ECO:0000313" key="23">
    <source>
        <dbReference type="RefSeq" id="XP_012980993.1"/>
    </source>
</evidence>
<sequence length="689" mass="71489">MEGWVLSGTPRLWVCAFVQGSQHYGGSRLIPRKSGRSFLLCLLFAAQRPPSRRPARPAAAVGELLGEGAEASADGTGRESSLQRAQGRSRSDTARAAATFASGSWLRAPAQICGRQEGPPERDSGVRGCRQASPSGADAPATQTSDPAPAPQPPAPSPGARTTMGPTLALSPLLLLLLLLPPSLCETTTAAATGTSATTKTASNTADSPTVPSNQDPPAAESSTALTKTTGGPVTTTLSPAQPATTSPKGVAAPSQSPTLASTSPTGSSGNQSGDSSTTPPSGSQDVKTNTITPAGSTSPTGNDGHPVSPGGKNDSVTTAPAAAQGSGHLTTKASFQPPSPLTTSKAPPASATNSTASSHQPLATPSHTTESPSTVVSNSSDSVSSSNFSVSPGKPTTNTSPGTSKGTPPPVTSQTPGFSTLPLSTPRQTTGSPVGTEITPTTQAFTHSSSNWTPTAPQGRSTPSPIWTRRDYKLQCDAAITPSEELLILNLTGASLCEGGPPDEKLVELLCHSVKASFKPAQDQCTLQVAPVLESRAVAVKRVIIETKLSPEVVFERLKDKWDDLREAGVSDMMLGREGPPEANEDRFSLPLIITIVCMASFLLLVAALYGCCHQRVSQRKDQQRLTEELQTVENGYHDNPTLEVMETPSEMQEKKAVNLNGELGDSWIVPLDNLTKDDLDEEEDTHL</sequence>
<feature type="compositionally biased region" description="Low complexity" evidence="20">
    <location>
        <begin position="272"/>
        <end position="286"/>
    </location>
</feature>
<dbReference type="GO" id="GO:0001726">
    <property type="term" value="C:ruffle"/>
    <property type="evidence" value="ECO:0007669"/>
    <property type="project" value="UniProtKB-SubCell"/>
</dbReference>
<feature type="transmembrane region" description="Helical" evidence="21">
    <location>
        <begin position="589"/>
        <end position="612"/>
    </location>
</feature>
<evidence type="ECO:0000256" key="15">
    <source>
        <dbReference type="ARBA" id="ARBA00022989"/>
    </source>
</evidence>
<feature type="compositionally biased region" description="Low complexity" evidence="20">
    <location>
        <begin position="137"/>
        <end position="147"/>
    </location>
</feature>
<feature type="region of interest" description="Disordered" evidence="20">
    <location>
        <begin position="191"/>
        <end position="467"/>
    </location>
</feature>
<dbReference type="GO" id="GO:0030175">
    <property type="term" value="C:filopodium"/>
    <property type="evidence" value="ECO:0007669"/>
    <property type="project" value="UniProtKB-SubCell"/>
</dbReference>
<evidence type="ECO:0000256" key="16">
    <source>
        <dbReference type="ARBA" id="ARBA00023136"/>
    </source>
</evidence>
<reference evidence="23" key="1">
    <citation type="submission" date="2025-08" db="UniProtKB">
        <authorList>
            <consortium name="RefSeq"/>
        </authorList>
    </citation>
    <scope>IDENTIFICATION</scope>
    <source>
        <tissue evidence="23">Liver</tissue>
    </source>
</reference>
<feature type="region of interest" description="Disordered" evidence="20">
    <location>
        <begin position="114"/>
        <end position="165"/>
    </location>
</feature>
<comment type="subcellular location">
    <subcellularLocation>
        <location evidence="3">Apical cell membrane</location>
    </subcellularLocation>
    <subcellularLocation>
        <location evidence="7">Cell projection</location>
        <location evidence="7">Filopodium</location>
    </subcellularLocation>
    <subcellularLocation>
        <location evidence="8">Cell projection</location>
        <location evidence="8">Lamellipodium</location>
    </subcellularLocation>
    <subcellularLocation>
        <location evidence="2">Cell projection</location>
        <location evidence="2">Microvillus</location>
    </subcellularLocation>
    <subcellularLocation>
        <location evidence="5">Cell projection</location>
        <location evidence="5">Ruffle</location>
    </subcellularLocation>
    <subcellularLocation>
        <location evidence="4">Membrane raft</location>
    </subcellularLocation>
    <subcellularLocation>
        <location evidence="6">Membrane</location>
        <topology evidence="6">Single-pass type I membrane protein</topology>
    </subcellularLocation>
</comment>
<dbReference type="RefSeq" id="XP_012980993.1">
    <property type="nucleotide sequence ID" value="XM_013125539.2"/>
</dbReference>
<evidence type="ECO:0000256" key="1">
    <source>
        <dbReference type="ARBA" id="ARBA00003167"/>
    </source>
</evidence>
<dbReference type="InterPro" id="IPR017403">
    <property type="entry name" value="PODXL"/>
</dbReference>
<dbReference type="eggNOG" id="ENOG502S2JU">
    <property type="taxonomic scope" value="Eukaryota"/>
</dbReference>
<dbReference type="GO" id="GO:0016324">
    <property type="term" value="C:apical plasma membrane"/>
    <property type="evidence" value="ECO:0007669"/>
    <property type="project" value="UniProtKB-SubCell"/>
</dbReference>
<feature type="region of interest" description="Disordered" evidence="20">
    <location>
        <begin position="69"/>
        <end position="96"/>
    </location>
</feature>